<feature type="compositionally biased region" description="Basic and acidic residues" evidence="1">
    <location>
        <begin position="40"/>
        <end position="54"/>
    </location>
</feature>
<dbReference type="Proteomes" id="UP001054837">
    <property type="component" value="Unassembled WGS sequence"/>
</dbReference>
<reference evidence="2 3" key="1">
    <citation type="submission" date="2021-06" db="EMBL/GenBank/DDBJ databases">
        <title>Caerostris darwini draft genome.</title>
        <authorList>
            <person name="Kono N."/>
            <person name="Arakawa K."/>
        </authorList>
    </citation>
    <scope>NUCLEOTIDE SEQUENCE [LARGE SCALE GENOMIC DNA]</scope>
</reference>
<evidence type="ECO:0000256" key="1">
    <source>
        <dbReference type="SAM" id="MobiDB-lite"/>
    </source>
</evidence>
<sequence length="102" mass="11421">MDPYRSVHSANPAESSDHPQLSLQGDSQQPPHMVAAHCRSTGERQGRIHVPDQHVSNEKPNWIYRSRSGLILKGLFNNWSKCNSGNPTLEISPRTNFGLFVT</sequence>
<evidence type="ECO:0000313" key="2">
    <source>
        <dbReference type="EMBL" id="GIY29103.1"/>
    </source>
</evidence>
<gene>
    <name evidence="2" type="ORF">CDAR_556541</name>
</gene>
<evidence type="ECO:0000313" key="3">
    <source>
        <dbReference type="Proteomes" id="UP001054837"/>
    </source>
</evidence>
<dbReference type="EMBL" id="BPLQ01007273">
    <property type="protein sequence ID" value="GIY29103.1"/>
    <property type="molecule type" value="Genomic_DNA"/>
</dbReference>
<accession>A0AAV4SB42</accession>
<feature type="region of interest" description="Disordered" evidence="1">
    <location>
        <begin position="1"/>
        <end position="54"/>
    </location>
</feature>
<organism evidence="2 3">
    <name type="scientific">Caerostris darwini</name>
    <dbReference type="NCBI Taxonomy" id="1538125"/>
    <lineage>
        <taxon>Eukaryota</taxon>
        <taxon>Metazoa</taxon>
        <taxon>Ecdysozoa</taxon>
        <taxon>Arthropoda</taxon>
        <taxon>Chelicerata</taxon>
        <taxon>Arachnida</taxon>
        <taxon>Araneae</taxon>
        <taxon>Araneomorphae</taxon>
        <taxon>Entelegynae</taxon>
        <taxon>Araneoidea</taxon>
        <taxon>Araneidae</taxon>
        <taxon>Caerostris</taxon>
    </lineage>
</organism>
<protein>
    <submittedName>
        <fullName evidence="2">Uncharacterized protein</fullName>
    </submittedName>
</protein>
<keyword evidence="3" id="KW-1185">Reference proteome</keyword>
<dbReference type="AlphaFoldDB" id="A0AAV4SB42"/>
<name>A0AAV4SB42_9ARAC</name>
<comment type="caution">
    <text evidence="2">The sequence shown here is derived from an EMBL/GenBank/DDBJ whole genome shotgun (WGS) entry which is preliminary data.</text>
</comment>
<proteinExistence type="predicted"/>
<feature type="compositionally biased region" description="Polar residues" evidence="1">
    <location>
        <begin position="8"/>
        <end position="30"/>
    </location>
</feature>